<feature type="repeat" description="ANK" evidence="3">
    <location>
        <begin position="61"/>
        <end position="93"/>
    </location>
</feature>
<comment type="caution">
    <text evidence="4">The sequence shown here is derived from an EMBL/GenBank/DDBJ whole genome shotgun (WGS) entry which is preliminary data.</text>
</comment>
<proteinExistence type="predicted"/>
<evidence type="ECO:0000256" key="1">
    <source>
        <dbReference type="ARBA" id="ARBA00022737"/>
    </source>
</evidence>
<keyword evidence="1" id="KW-0677">Repeat</keyword>
<dbReference type="Pfam" id="PF00023">
    <property type="entry name" value="Ank"/>
    <property type="match status" value="2"/>
</dbReference>
<organism evidence="4 5">
    <name type="scientific">Trichogramma kaykai</name>
    <dbReference type="NCBI Taxonomy" id="54128"/>
    <lineage>
        <taxon>Eukaryota</taxon>
        <taxon>Metazoa</taxon>
        <taxon>Ecdysozoa</taxon>
        <taxon>Arthropoda</taxon>
        <taxon>Hexapoda</taxon>
        <taxon>Insecta</taxon>
        <taxon>Pterygota</taxon>
        <taxon>Neoptera</taxon>
        <taxon>Endopterygota</taxon>
        <taxon>Hymenoptera</taxon>
        <taxon>Apocrita</taxon>
        <taxon>Proctotrupomorpha</taxon>
        <taxon>Chalcidoidea</taxon>
        <taxon>Trichogrammatidae</taxon>
        <taxon>Trichogramma</taxon>
    </lineage>
</organism>
<dbReference type="SMART" id="SM00248">
    <property type="entry name" value="ANK"/>
    <property type="match status" value="4"/>
</dbReference>
<dbReference type="Gene3D" id="1.25.40.20">
    <property type="entry name" value="Ankyrin repeat-containing domain"/>
    <property type="match status" value="2"/>
</dbReference>
<dbReference type="PANTHER" id="PTHR24180:SF45">
    <property type="entry name" value="POLY [ADP-RIBOSE] POLYMERASE TANKYRASE"/>
    <property type="match status" value="1"/>
</dbReference>
<keyword evidence="2 3" id="KW-0040">ANK repeat</keyword>
<dbReference type="InterPro" id="IPR051637">
    <property type="entry name" value="Ank_repeat_dom-contain_49"/>
</dbReference>
<reference evidence="4 5" key="1">
    <citation type="journal article" date="2024" name="bioRxiv">
        <title>A reference genome for Trichogramma kaykai: A tiny desert-dwelling parasitoid wasp with competing sex-ratio distorters.</title>
        <authorList>
            <person name="Culotta J."/>
            <person name="Lindsey A.R."/>
        </authorList>
    </citation>
    <scope>NUCLEOTIDE SEQUENCE [LARGE SCALE GENOMIC DNA]</scope>
    <source>
        <strain evidence="4 5">KSX58</strain>
    </source>
</reference>
<dbReference type="SUPFAM" id="SSF48403">
    <property type="entry name" value="Ankyrin repeat"/>
    <property type="match status" value="1"/>
</dbReference>
<dbReference type="PROSITE" id="PS50297">
    <property type="entry name" value="ANK_REP_REGION"/>
    <property type="match status" value="1"/>
</dbReference>
<dbReference type="Proteomes" id="UP001627154">
    <property type="component" value="Unassembled WGS sequence"/>
</dbReference>
<evidence type="ECO:0000313" key="4">
    <source>
        <dbReference type="EMBL" id="KAL3386397.1"/>
    </source>
</evidence>
<evidence type="ECO:0000313" key="5">
    <source>
        <dbReference type="Proteomes" id="UP001627154"/>
    </source>
</evidence>
<dbReference type="EMBL" id="JBJJXI010000147">
    <property type="protein sequence ID" value="KAL3386397.1"/>
    <property type="molecule type" value="Genomic_DNA"/>
</dbReference>
<keyword evidence="5" id="KW-1185">Reference proteome</keyword>
<dbReference type="PROSITE" id="PS50088">
    <property type="entry name" value="ANK_REPEAT"/>
    <property type="match status" value="1"/>
</dbReference>
<dbReference type="InterPro" id="IPR036770">
    <property type="entry name" value="Ankyrin_rpt-contain_sf"/>
</dbReference>
<protein>
    <submittedName>
        <fullName evidence="4">Uncharacterized protein</fullName>
    </submittedName>
</protein>
<sequence length="362" mass="40920">MNSNDKRKKAMSGTELVPQLTKKTFKKTKGIKNIQKYVIDRLSELLKLGVKVDNLIKDEKRGNTALHCAVKHCQNEVVLFLLEKGADVCAECRGPEGPVSVLWVSNNVLKHLTSPTLHKRRSIALDIRDALLSNLESRVQTEPRFSDAAGLSIFHLKCARGQIEQAREHFSPELIDKKVYFDLMYGCTPLLIAIMYGHFKLAAWLVENAGASVSLTTAEFDQRSSLHILADYPRANNCEDRDSAQLAETLIQFGANVNSLDADDMTPLDYVYKSSNEVNSIELLRVFVRHGANFEKLSQSIRHLVMEEYRLLLEESSSRERVNFILDRRNNKFLTSTIFVTALMSTVKLPNHPSTNLESNQN</sequence>
<name>A0ABD2W179_9HYME</name>
<dbReference type="AlphaFoldDB" id="A0ABD2W179"/>
<dbReference type="InterPro" id="IPR002110">
    <property type="entry name" value="Ankyrin_rpt"/>
</dbReference>
<evidence type="ECO:0000256" key="2">
    <source>
        <dbReference type="ARBA" id="ARBA00023043"/>
    </source>
</evidence>
<dbReference type="PANTHER" id="PTHR24180">
    <property type="entry name" value="CYCLIN-DEPENDENT KINASE INHIBITOR 2C-RELATED"/>
    <property type="match status" value="1"/>
</dbReference>
<accession>A0ABD2W179</accession>
<gene>
    <name evidence="4" type="ORF">TKK_018254</name>
</gene>
<evidence type="ECO:0000256" key="3">
    <source>
        <dbReference type="PROSITE-ProRule" id="PRU00023"/>
    </source>
</evidence>